<dbReference type="GO" id="GO:0005743">
    <property type="term" value="C:mitochondrial inner membrane"/>
    <property type="evidence" value="ECO:0007669"/>
    <property type="project" value="UniProtKB-UniRule"/>
</dbReference>
<accession>A0A427XYQ4</accession>
<comment type="caution">
    <text evidence="12">The sequence shown here is derived from an EMBL/GenBank/DDBJ whole genome shotgun (WGS) entry which is preliminary data.</text>
</comment>
<evidence type="ECO:0000259" key="11">
    <source>
        <dbReference type="Pfam" id="PF09813"/>
    </source>
</evidence>
<comment type="subcellular location">
    <subcellularLocation>
        <location evidence="2">Mitochondrion membrane</location>
        <topology evidence="2">Single-pass membrane protein</topology>
    </subcellularLocation>
</comment>
<dbReference type="InterPro" id="IPR041752">
    <property type="entry name" value="Coa3"/>
</dbReference>
<dbReference type="Proteomes" id="UP000279259">
    <property type="component" value="Unassembled WGS sequence"/>
</dbReference>
<dbReference type="PANTHER" id="PTHR15642">
    <property type="entry name" value="CYTOCHROME C OXIDASE ASSEMBLY FACTOR 3, MITOCHONDRIAL"/>
    <property type="match status" value="1"/>
</dbReference>
<evidence type="ECO:0000256" key="2">
    <source>
        <dbReference type="ARBA" id="ARBA00004304"/>
    </source>
</evidence>
<comment type="function">
    <text evidence="1 9">Required for assembly of cytochrome c oxidase (complex IV).</text>
</comment>
<organism evidence="12 13">
    <name type="scientific">Saitozyma podzolica</name>
    <dbReference type="NCBI Taxonomy" id="1890683"/>
    <lineage>
        <taxon>Eukaryota</taxon>
        <taxon>Fungi</taxon>
        <taxon>Dikarya</taxon>
        <taxon>Basidiomycota</taxon>
        <taxon>Agaricomycotina</taxon>
        <taxon>Tremellomycetes</taxon>
        <taxon>Tremellales</taxon>
        <taxon>Trimorphomycetaceae</taxon>
        <taxon>Saitozyma</taxon>
    </lineage>
</organism>
<feature type="region of interest" description="Disordered" evidence="10">
    <location>
        <begin position="1"/>
        <end position="26"/>
    </location>
</feature>
<evidence type="ECO:0000256" key="4">
    <source>
        <dbReference type="ARBA" id="ARBA00011351"/>
    </source>
</evidence>
<keyword evidence="13" id="KW-1185">Reference proteome</keyword>
<keyword evidence="8 9" id="KW-0472">Membrane</keyword>
<evidence type="ECO:0000256" key="10">
    <source>
        <dbReference type="SAM" id="MobiDB-lite"/>
    </source>
</evidence>
<evidence type="ECO:0000313" key="13">
    <source>
        <dbReference type="Proteomes" id="UP000279259"/>
    </source>
</evidence>
<evidence type="ECO:0000256" key="8">
    <source>
        <dbReference type="ARBA" id="ARBA00023136"/>
    </source>
</evidence>
<dbReference type="AlphaFoldDB" id="A0A427XYQ4"/>
<comment type="subunit">
    <text evidence="4 9">Component of 250-400 kDa complexes called cytochrome oxidase assembly intermediates or COA complexes.</text>
</comment>
<feature type="region of interest" description="Disordered" evidence="10">
    <location>
        <begin position="97"/>
        <end position="136"/>
    </location>
</feature>
<keyword evidence="5 9" id="KW-0812">Transmembrane</keyword>
<dbReference type="GO" id="GO:0033617">
    <property type="term" value="P:mitochondrial respiratory chain complex IV assembly"/>
    <property type="evidence" value="ECO:0007669"/>
    <property type="project" value="UniProtKB-UniRule"/>
</dbReference>
<keyword evidence="7 9" id="KW-0496">Mitochondrion</keyword>
<evidence type="ECO:0000256" key="1">
    <source>
        <dbReference type="ARBA" id="ARBA00003064"/>
    </source>
</evidence>
<feature type="compositionally biased region" description="Polar residues" evidence="10">
    <location>
        <begin position="1"/>
        <end position="13"/>
    </location>
</feature>
<feature type="transmembrane region" description="Helical" evidence="9">
    <location>
        <begin position="34"/>
        <end position="53"/>
    </location>
</feature>
<proteinExistence type="inferred from homology"/>
<dbReference type="EMBL" id="RSCD01000022">
    <property type="protein sequence ID" value="RSH83961.1"/>
    <property type="molecule type" value="Genomic_DNA"/>
</dbReference>
<evidence type="ECO:0000256" key="5">
    <source>
        <dbReference type="ARBA" id="ARBA00022692"/>
    </source>
</evidence>
<gene>
    <name evidence="12" type="ORF">EHS25_005205</name>
</gene>
<evidence type="ECO:0000256" key="9">
    <source>
        <dbReference type="RuleBase" id="RU367056"/>
    </source>
</evidence>
<keyword evidence="6 9" id="KW-1133">Transmembrane helix</keyword>
<evidence type="ECO:0000256" key="6">
    <source>
        <dbReference type="ARBA" id="ARBA00022989"/>
    </source>
</evidence>
<evidence type="ECO:0000313" key="12">
    <source>
        <dbReference type="EMBL" id="RSH83961.1"/>
    </source>
</evidence>
<keyword evidence="9" id="KW-0999">Mitochondrion inner membrane</keyword>
<evidence type="ECO:0000256" key="3">
    <source>
        <dbReference type="ARBA" id="ARBA00007035"/>
    </source>
</evidence>
<evidence type="ECO:0000256" key="7">
    <source>
        <dbReference type="ARBA" id="ARBA00023128"/>
    </source>
</evidence>
<dbReference type="Pfam" id="PF09813">
    <property type="entry name" value="Coa3_cc"/>
    <property type="match status" value="1"/>
</dbReference>
<dbReference type="InterPro" id="IPR018628">
    <property type="entry name" value="Coa3_CC"/>
</dbReference>
<reference evidence="12 13" key="1">
    <citation type="submission" date="2018-11" db="EMBL/GenBank/DDBJ databases">
        <title>Genome sequence of Saitozyma podzolica DSM 27192.</title>
        <authorList>
            <person name="Aliyu H."/>
            <person name="Gorte O."/>
            <person name="Ochsenreither K."/>
        </authorList>
    </citation>
    <scope>NUCLEOTIDE SEQUENCE [LARGE SCALE GENOMIC DNA]</scope>
    <source>
        <strain evidence="12 13">DSM 27192</strain>
    </source>
</reference>
<feature type="domain" description="Cytochrome c oxidase assembly factor 3 mitochondrial coiled-coil" evidence="11">
    <location>
        <begin position="25"/>
        <end position="68"/>
    </location>
</feature>
<name>A0A427XYQ4_9TREE</name>
<sequence length="214" mass="22328">MSTSGPSRQTVNASYHPGGGASPSLRRARRPFKLGNAFVGGAVALFAAGVYAYSISSVKQDDFSDVADLLPPAAERAKIRTIEDEARDAALAKGQQLGSLSSLSTSSPGGAAGTGPTSLSPVYQPSSPSALSKPLPSTSVGVIDEELGISGMDLPANLNLSWSDYVPKRMSEWGWFKRRGLVEDKGNVLVWGAPDVDKVGKVGDGLENKGPRRV</sequence>
<protein>
    <recommendedName>
        <fullName evidence="9">Cytochrome c oxidase assembly factor 3</fullName>
    </recommendedName>
</protein>
<dbReference type="STRING" id="1890683.A0A427XYQ4"/>
<dbReference type="OrthoDB" id="10018333at2759"/>
<dbReference type="PANTHER" id="PTHR15642:SF3">
    <property type="entry name" value="CYTOCHROME C OXIDASE ASSEMBLY FACTOR 3 HOMOLOG, MITOCHONDRIAL"/>
    <property type="match status" value="1"/>
</dbReference>
<comment type="similarity">
    <text evidence="3 9">Belongs to the COA3 family.</text>
</comment>